<reference evidence="1" key="1">
    <citation type="journal article" date="2005" name="Environ. Microbiol.">
        <title>Genetic and functional properties of uncultivated thermophilic crenarchaeotes from a subsurface gold mine as revealed by analysis of genome fragments.</title>
        <authorList>
            <person name="Nunoura T."/>
            <person name="Hirayama H."/>
            <person name="Takami H."/>
            <person name="Oida H."/>
            <person name="Nishi S."/>
            <person name="Shimamura S."/>
            <person name="Suzuki Y."/>
            <person name="Inagaki F."/>
            <person name="Takai K."/>
            <person name="Nealson K.H."/>
            <person name="Horikoshi K."/>
        </authorList>
    </citation>
    <scope>NUCLEOTIDE SEQUENCE</scope>
</reference>
<reference evidence="1" key="2">
    <citation type="journal article" date="2012" name="PLoS ONE">
        <title>A Deeply Branching Thermophilic Bacterium with an Ancient Acetyl-CoA Pathway Dominates a Subsurface Ecosystem.</title>
        <authorList>
            <person name="Takami H."/>
            <person name="Noguchi H."/>
            <person name="Takaki Y."/>
            <person name="Uchiyama I."/>
            <person name="Toyoda A."/>
            <person name="Nishi S."/>
            <person name="Chee G.-J."/>
            <person name="Arai W."/>
            <person name="Nunoura T."/>
            <person name="Itoh T."/>
            <person name="Hattori M."/>
            <person name="Takai K."/>
        </authorList>
    </citation>
    <scope>NUCLEOTIDE SEQUENCE</scope>
</reference>
<proteinExistence type="predicted"/>
<gene>
    <name evidence="1" type="ORF">HGMM_F54F02C20</name>
</gene>
<dbReference type="EMBL" id="AP011794">
    <property type="protein sequence ID" value="BAL58137.1"/>
    <property type="molecule type" value="Genomic_DNA"/>
</dbReference>
<evidence type="ECO:0000313" key="1">
    <source>
        <dbReference type="EMBL" id="BAL58137.1"/>
    </source>
</evidence>
<name>H5SPQ1_9BACT</name>
<dbReference type="AlphaFoldDB" id="H5SPQ1"/>
<accession>H5SPQ1</accession>
<protein>
    <submittedName>
        <fullName evidence="1">Uncharacterized protein</fullName>
    </submittedName>
</protein>
<organism evidence="1">
    <name type="scientific">uncultured Acidobacteriota bacterium</name>
    <dbReference type="NCBI Taxonomy" id="171953"/>
    <lineage>
        <taxon>Bacteria</taxon>
        <taxon>Pseudomonadati</taxon>
        <taxon>Acidobacteriota</taxon>
        <taxon>environmental samples</taxon>
    </lineage>
</organism>
<sequence length="94" mass="10539">MPIYPGAIALVGRQTATQLTMTFTTEDGLPHVLAFYRERLRREGWAVREQEALEGAPILDGRKGSRTCRVELTEDHARTYITVVLSLQPGVVKE</sequence>